<dbReference type="AlphaFoldDB" id="A0A5B0GAP9"/>
<organism evidence="3 4">
    <name type="scientific">Paraburkholderia panacisoli</name>
    <dbReference type="NCBI Taxonomy" id="2603818"/>
    <lineage>
        <taxon>Bacteria</taxon>
        <taxon>Pseudomonadati</taxon>
        <taxon>Pseudomonadota</taxon>
        <taxon>Betaproteobacteria</taxon>
        <taxon>Burkholderiales</taxon>
        <taxon>Burkholderiaceae</taxon>
        <taxon>Paraburkholderia</taxon>
    </lineage>
</organism>
<evidence type="ECO:0000313" key="3">
    <source>
        <dbReference type="EMBL" id="KAA0998999.1"/>
    </source>
</evidence>
<dbReference type="SUPFAM" id="SSF159941">
    <property type="entry name" value="MM3350-like"/>
    <property type="match status" value="1"/>
</dbReference>
<dbReference type="Pfam" id="PF07929">
    <property type="entry name" value="PRiA4_ORF3"/>
    <property type="match status" value="1"/>
</dbReference>
<dbReference type="EMBL" id="VTUZ01000051">
    <property type="protein sequence ID" value="KAA0998999.1"/>
    <property type="molecule type" value="Genomic_DNA"/>
</dbReference>
<dbReference type="Proteomes" id="UP000325273">
    <property type="component" value="Unassembled WGS sequence"/>
</dbReference>
<proteinExistence type="predicted"/>
<comment type="caution">
    <text evidence="3">The sequence shown here is derived from an EMBL/GenBank/DDBJ whole genome shotgun (WGS) entry which is preliminary data.</text>
</comment>
<evidence type="ECO:0000256" key="1">
    <source>
        <dbReference type="SAM" id="MobiDB-lite"/>
    </source>
</evidence>
<dbReference type="InterPro" id="IPR024047">
    <property type="entry name" value="MM3350-like_sf"/>
</dbReference>
<dbReference type="Gene3D" id="3.10.290.30">
    <property type="entry name" value="MM3350-like"/>
    <property type="match status" value="1"/>
</dbReference>
<dbReference type="InterPro" id="IPR012912">
    <property type="entry name" value="Plasmid_pRiA4b_Orf3-like"/>
</dbReference>
<accession>A0A5B0GAP9</accession>
<gene>
    <name evidence="3" type="ORF">FVF58_42470</name>
</gene>
<sequence>MLTSFFYRITKANSEKARCSLNVPDCTQPEKGPTTGDPGRGGHRAQARPCSRTSGLDGTAGRIDISATIFRAERRTPAPVHHPADGRYGGHRDGALQVFDGPDTLSLAAIGLHEHDRFAHLYDFTSWWLHDVRAERRTCNQRSRPLPRCVAGAGHCPLEDTSGPEKFVASTNFSSGLRLYAEARLT</sequence>
<feature type="region of interest" description="Disordered" evidence="1">
    <location>
        <begin position="23"/>
        <end position="57"/>
    </location>
</feature>
<evidence type="ECO:0000259" key="2">
    <source>
        <dbReference type="Pfam" id="PF07929"/>
    </source>
</evidence>
<evidence type="ECO:0000313" key="4">
    <source>
        <dbReference type="Proteomes" id="UP000325273"/>
    </source>
</evidence>
<name>A0A5B0GAP9_9BURK</name>
<protein>
    <submittedName>
        <fullName evidence="3">Plasmid pRiA4b ORF-3 family protein</fullName>
    </submittedName>
</protein>
<feature type="domain" description="Plasmid pRiA4b Orf3-like" evidence="2">
    <location>
        <begin position="103"/>
        <end position="168"/>
    </location>
</feature>
<keyword evidence="4" id="KW-1185">Reference proteome</keyword>
<reference evidence="3 4" key="1">
    <citation type="submission" date="2019-08" db="EMBL/GenBank/DDBJ databases">
        <title>Paraburkholderia sp. DCY113.</title>
        <authorList>
            <person name="Kang J."/>
        </authorList>
    </citation>
    <scope>NUCLEOTIDE SEQUENCE [LARGE SCALE GENOMIC DNA]</scope>
    <source>
        <strain evidence="3 4">DCY113</strain>
    </source>
</reference>